<keyword evidence="2" id="KW-1185">Reference proteome</keyword>
<dbReference type="KEGG" id="lcal:ATTO_12680"/>
<dbReference type="EMBL" id="AP025285">
    <property type="protein sequence ID" value="BDC91396.1"/>
    <property type="molecule type" value="Genomic_DNA"/>
</dbReference>
<evidence type="ECO:0000313" key="2">
    <source>
        <dbReference type="Proteomes" id="UP001431186"/>
    </source>
</evidence>
<dbReference type="AlphaFoldDB" id="A0AAU9CP59"/>
<dbReference type="Proteomes" id="UP001431186">
    <property type="component" value="Chromosome"/>
</dbReference>
<name>A0AAU9CP59_9ACTN</name>
<proteinExistence type="predicted"/>
<protein>
    <recommendedName>
        <fullName evidence="3">Head-to-tail stopper</fullName>
    </recommendedName>
</protein>
<accession>A0AAU9CP59</accession>
<reference evidence="1" key="1">
    <citation type="submission" date="2021-11" db="EMBL/GenBank/DDBJ databases">
        <title>Complete genome sequence of Atopobiaceae bacterium TOC12.</title>
        <authorList>
            <person name="Morinaga K."/>
            <person name="Kusada H."/>
            <person name="Tamaki H."/>
        </authorList>
    </citation>
    <scope>NUCLEOTIDE SEQUENCE</scope>
    <source>
        <strain evidence="1">TOC12</strain>
    </source>
</reference>
<organism evidence="1 2">
    <name type="scientific">Leptogranulimonas caecicola</name>
    <dbReference type="NCBI Taxonomy" id="2894156"/>
    <lineage>
        <taxon>Bacteria</taxon>
        <taxon>Bacillati</taxon>
        <taxon>Actinomycetota</taxon>
        <taxon>Coriobacteriia</taxon>
        <taxon>Coriobacteriales</taxon>
        <taxon>Kribbibacteriaceae</taxon>
        <taxon>Leptogranulimonas</taxon>
    </lineage>
</organism>
<evidence type="ECO:0000313" key="1">
    <source>
        <dbReference type="EMBL" id="BDC91396.1"/>
    </source>
</evidence>
<evidence type="ECO:0008006" key="3">
    <source>
        <dbReference type="Google" id="ProtNLM"/>
    </source>
</evidence>
<gene>
    <name evidence="1" type="ORF">ATTO_12680</name>
</gene>
<sequence length="114" mass="11939">MSDFMAGQQVTVVPRKAQASDIHGDPIMAGGKPFSVAGALVAPGDPEASSIEWDPEGAQVDVTVYFPKGTDVAALDGADVKVNKDTYRCVGRPAVWPESAPGSRNIVWKGTRIG</sequence>